<accession>U5QEQ3</accession>
<evidence type="ECO:0000256" key="7">
    <source>
        <dbReference type="RuleBase" id="RU004004"/>
    </source>
</evidence>
<protein>
    <submittedName>
        <fullName evidence="10">Type IV pilus secretin PilQ</fullName>
    </submittedName>
</protein>
<dbReference type="GO" id="GO:0009306">
    <property type="term" value="P:protein secretion"/>
    <property type="evidence" value="ECO:0007669"/>
    <property type="project" value="InterPro"/>
</dbReference>
<dbReference type="InterPro" id="IPR038591">
    <property type="entry name" value="NolW-like_sf"/>
</dbReference>
<dbReference type="eggNOG" id="COG4796">
    <property type="taxonomic scope" value="Bacteria"/>
</dbReference>
<dbReference type="OrthoDB" id="9779724at2"/>
<reference evidence="10 11" key="1">
    <citation type="journal article" date="2013" name="PLoS ONE">
        <title>Cultivation and Complete Genome Sequencing of Gloeobacter kilaueensis sp. nov., from a Lava Cave in Kilauea Caldera, Hawai'i.</title>
        <authorList>
            <person name="Saw J.H."/>
            <person name="Schatz M."/>
            <person name="Brown M.V."/>
            <person name="Kunkel D.D."/>
            <person name="Foster J.S."/>
            <person name="Shick H."/>
            <person name="Christensen S."/>
            <person name="Hou S."/>
            <person name="Wan X."/>
            <person name="Donachie S.P."/>
        </authorList>
    </citation>
    <scope>NUCLEOTIDE SEQUENCE [LARGE SCALE GENOMIC DNA]</scope>
    <source>
        <strain evidence="11">JS</strain>
    </source>
</reference>
<dbReference type="Gene3D" id="3.30.1370.130">
    <property type="match status" value="1"/>
</dbReference>
<feature type="domain" description="Secretin/TonB short N-terminal" evidence="9">
    <location>
        <begin position="149"/>
        <end position="197"/>
    </location>
</feature>
<dbReference type="GO" id="GO:0009279">
    <property type="term" value="C:cell outer membrane"/>
    <property type="evidence" value="ECO:0007669"/>
    <property type="project" value="UniProtKB-SubCell"/>
</dbReference>
<keyword evidence="5" id="KW-0998">Cell outer membrane</keyword>
<comment type="similarity">
    <text evidence="6">Belongs to the bacterial secretin family.</text>
</comment>
<keyword evidence="2 7" id="KW-0813">Transport</keyword>
<dbReference type="Pfam" id="PF03958">
    <property type="entry name" value="Secretin_N"/>
    <property type="match status" value="1"/>
</dbReference>
<dbReference type="HOGENOM" id="CLU_434620_0_0_3"/>
<comment type="subcellular location">
    <subcellularLocation>
        <location evidence="7">Cell outer membrane</location>
    </subcellularLocation>
    <subcellularLocation>
        <location evidence="1">Membrane</location>
    </subcellularLocation>
</comment>
<dbReference type="KEGG" id="glj:GKIL_1077"/>
<evidence type="ECO:0000313" key="11">
    <source>
        <dbReference type="Proteomes" id="UP000017396"/>
    </source>
</evidence>
<evidence type="ECO:0000256" key="4">
    <source>
        <dbReference type="ARBA" id="ARBA00023136"/>
    </source>
</evidence>
<feature type="chain" id="PRO_5004663597" evidence="8">
    <location>
        <begin position="23"/>
        <end position="519"/>
    </location>
</feature>
<evidence type="ECO:0000256" key="1">
    <source>
        <dbReference type="ARBA" id="ARBA00004370"/>
    </source>
</evidence>
<evidence type="ECO:0000259" key="9">
    <source>
        <dbReference type="SMART" id="SM00965"/>
    </source>
</evidence>
<keyword evidence="11" id="KW-1185">Reference proteome</keyword>
<gene>
    <name evidence="10" type="primary">gspD</name>
    <name evidence="10" type="ORF">GKIL_1077</name>
</gene>
<dbReference type="PATRIC" id="fig|1183438.3.peg.1064"/>
<keyword evidence="3 8" id="KW-0732">Signal</keyword>
<evidence type="ECO:0000313" key="10">
    <source>
        <dbReference type="EMBL" id="AGY57323.1"/>
    </source>
</evidence>
<feature type="domain" description="Secretin/TonB short N-terminal" evidence="9">
    <location>
        <begin position="52"/>
        <end position="101"/>
    </location>
</feature>
<organism evidence="10 11">
    <name type="scientific">Gloeobacter kilaueensis (strain ATCC BAA-2537 / CCAP 1431/1 / ULC 316 / JS1)</name>
    <dbReference type="NCBI Taxonomy" id="1183438"/>
    <lineage>
        <taxon>Bacteria</taxon>
        <taxon>Bacillati</taxon>
        <taxon>Cyanobacteriota</taxon>
        <taxon>Cyanophyceae</taxon>
        <taxon>Gloeobacterales</taxon>
        <taxon>Gloeobacteraceae</taxon>
        <taxon>Gloeobacter</taxon>
    </lineage>
</organism>
<dbReference type="Gene3D" id="3.30.1370.120">
    <property type="match status" value="1"/>
</dbReference>
<dbReference type="Proteomes" id="UP000017396">
    <property type="component" value="Chromosome"/>
</dbReference>
<dbReference type="STRING" id="1183438.GKIL_1077"/>
<evidence type="ECO:0000256" key="5">
    <source>
        <dbReference type="ARBA" id="ARBA00023237"/>
    </source>
</evidence>
<dbReference type="GO" id="GO:0015627">
    <property type="term" value="C:type II protein secretion system complex"/>
    <property type="evidence" value="ECO:0007669"/>
    <property type="project" value="TreeGrafter"/>
</dbReference>
<dbReference type="Gene3D" id="3.55.50.30">
    <property type="match status" value="1"/>
</dbReference>
<dbReference type="PANTHER" id="PTHR30332:SF17">
    <property type="entry name" value="TYPE IV PILIATION SYSTEM PROTEIN DR_0774-RELATED"/>
    <property type="match status" value="1"/>
</dbReference>
<evidence type="ECO:0000256" key="2">
    <source>
        <dbReference type="ARBA" id="ARBA00022448"/>
    </source>
</evidence>
<dbReference type="InterPro" id="IPR001775">
    <property type="entry name" value="GspD/PilQ"/>
</dbReference>
<dbReference type="InterPro" id="IPR004846">
    <property type="entry name" value="T2SS/T3SS_dom"/>
</dbReference>
<feature type="signal peptide" evidence="8">
    <location>
        <begin position="1"/>
        <end position="22"/>
    </location>
</feature>
<dbReference type="Pfam" id="PF00263">
    <property type="entry name" value="Secretin"/>
    <property type="match status" value="1"/>
</dbReference>
<proteinExistence type="inferred from homology"/>
<name>U5QEQ3_GLOK1</name>
<evidence type="ECO:0000256" key="8">
    <source>
        <dbReference type="SAM" id="SignalP"/>
    </source>
</evidence>
<dbReference type="InterPro" id="IPR050810">
    <property type="entry name" value="Bact_Secretion_Sys_Channel"/>
</dbReference>
<dbReference type="PRINTS" id="PR00811">
    <property type="entry name" value="BCTERIALGSPD"/>
</dbReference>
<evidence type="ECO:0000256" key="6">
    <source>
        <dbReference type="RuleBase" id="RU004003"/>
    </source>
</evidence>
<dbReference type="EMBL" id="CP003587">
    <property type="protein sequence ID" value="AGY57323.1"/>
    <property type="molecule type" value="Genomic_DNA"/>
</dbReference>
<dbReference type="InterPro" id="IPR011662">
    <property type="entry name" value="Secretin/TonB_short_N"/>
</dbReference>
<evidence type="ECO:0000256" key="3">
    <source>
        <dbReference type="ARBA" id="ARBA00022729"/>
    </source>
</evidence>
<keyword evidence="4" id="KW-0472">Membrane</keyword>
<sequence length="519" mass="54648">MRRWSGSLGLLLMLFSFSSAWGGEPPAEPLTLKVRSGDLPGTLTLLGRIARANVILENSVSGRITLNLEKVSFSAALAAVAAAAGLTVVRTEDNVYIVSKPATAGLSPLVSGIVQAGGGSDPAQRPVSFNVKNAELGSVIENIANQAGVQLVIKGILQDRVTGRMAGVPFERALGHLLGGTRFGYLHEDAIYLIADATPGTLTSRLLEQTDVVPLSYTSAKTVNTLVPASLAPYIKADPIRNAVVISGTEAIRRQVKQLLARIDAPIKQVVFEVKIVELSESGSRDLNVLKGVQNGSATGTTSDDTTTSSTNLSLASQLTGGVAVGVFNNVARILEVVSGLVTQGKGRLLTDTKLSTVSGQKASLDVQTDINLTLTAQSTINGSTSNTSTINTLRAGTVVELEPTVQADGNVLAILSLESSVAGTQTNANTAPNISRRKVRNTLLLKDGLTVEIGGLIQNNTHENVTRLPLFGYLPLIGQLFSNTSVSVEQSELLVFITPRIRDVQPIEATRLPLEPQR</sequence>
<dbReference type="SMART" id="SM00965">
    <property type="entry name" value="STN"/>
    <property type="match status" value="2"/>
</dbReference>
<dbReference type="InterPro" id="IPR005644">
    <property type="entry name" value="NolW-like"/>
</dbReference>
<dbReference type="AlphaFoldDB" id="U5QEQ3"/>
<dbReference type="PANTHER" id="PTHR30332">
    <property type="entry name" value="PROBABLE GENERAL SECRETION PATHWAY PROTEIN D"/>
    <property type="match status" value="1"/>
</dbReference>